<keyword evidence="2" id="KW-0812">Transmembrane</keyword>
<gene>
    <name evidence="3" type="ORF">CWB74_20510</name>
</gene>
<name>A0AAQ2ER95_PSEO7</name>
<comment type="caution">
    <text evidence="3">The sequence shown here is derived from an EMBL/GenBank/DDBJ whole genome shotgun (WGS) entry which is preliminary data.</text>
</comment>
<reference evidence="3 4" key="1">
    <citation type="submission" date="2017-12" db="EMBL/GenBank/DDBJ databases">
        <authorList>
            <person name="Paulsen S."/>
            <person name="Gram L.K."/>
        </authorList>
    </citation>
    <scope>NUCLEOTIDE SEQUENCE [LARGE SCALE GENOMIC DNA]</scope>
    <source>
        <strain evidence="3 4">S1607</strain>
    </source>
</reference>
<keyword evidence="1" id="KW-0175">Coiled coil</keyword>
<dbReference type="Proteomes" id="UP000305423">
    <property type="component" value="Unassembled WGS sequence"/>
</dbReference>
<feature type="transmembrane region" description="Helical" evidence="2">
    <location>
        <begin position="13"/>
        <end position="32"/>
    </location>
</feature>
<dbReference type="AlphaFoldDB" id="A0AAQ2ER95"/>
<proteinExistence type="predicted"/>
<keyword evidence="2" id="KW-0472">Membrane</keyword>
<organism evidence="3 4">
    <name type="scientific">Pseudoalteromonas piscicida</name>
    <dbReference type="NCBI Taxonomy" id="43662"/>
    <lineage>
        <taxon>Bacteria</taxon>
        <taxon>Pseudomonadati</taxon>
        <taxon>Pseudomonadota</taxon>
        <taxon>Gammaproteobacteria</taxon>
        <taxon>Alteromonadales</taxon>
        <taxon>Pseudoalteromonadaceae</taxon>
        <taxon>Pseudoalteromonas</taxon>
    </lineage>
</organism>
<evidence type="ECO:0000256" key="2">
    <source>
        <dbReference type="SAM" id="Phobius"/>
    </source>
</evidence>
<evidence type="ECO:0000313" key="3">
    <source>
        <dbReference type="EMBL" id="TMN73577.1"/>
    </source>
</evidence>
<evidence type="ECO:0000256" key="1">
    <source>
        <dbReference type="SAM" id="Coils"/>
    </source>
</evidence>
<keyword evidence="2" id="KW-1133">Transmembrane helix</keyword>
<dbReference type="RefSeq" id="WP_045962749.1">
    <property type="nucleotide sequence ID" value="NZ_JXXW01000015.1"/>
</dbReference>
<evidence type="ECO:0000313" key="4">
    <source>
        <dbReference type="Proteomes" id="UP000305423"/>
    </source>
</evidence>
<sequence>MSNWFEENPTKSIISYTLVVIAATWAASYFVIDENKINLYKSQVDNEKSVNRQLQAKVSVLEGKILDLSNENKQLKEWLSSEATSYPALVNKIQALEKKLSEGPLTAAGSAKNAHDSSNQKKLYSYSENFVMGQSFTDPLTNATIGVSQIASDYTADIYLFLAGKESLEKKGVKPGSSWVYGFEKKQYKLTLNKIEWIGSSLKATVVEM</sequence>
<dbReference type="EMBL" id="PNEL01000066">
    <property type="protein sequence ID" value="TMN73577.1"/>
    <property type="molecule type" value="Genomic_DNA"/>
</dbReference>
<accession>A0AAQ2ER95</accession>
<feature type="coiled-coil region" evidence="1">
    <location>
        <begin position="37"/>
        <end position="71"/>
    </location>
</feature>
<reference evidence="4" key="2">
    <citation type="submission" date="2019-06" db="EMBL/GenBank/DDBJ databases">
        <title>Co-occurence of chitin degradation, pigmentation and bioactivity in marine Pseudoalteromonas.</title>
        <authorList>
            <person name="Sonnenschein E.C."/>
            <person name="Bech P.K."/>
        </authorList>
    </citation>
    <scope>NUCLEOTIDE SEQUENCE [LARGE SCALE GENOMIC DNA]</scope>
    <source>
        <strain evidence="4">S1607</strain>
    </source>
</reference>
<protein>
    <submittedName>
        <fullName evidence="3">Uncharacterized protein</fullName>
    </submittedName>
</protein>